<feature type="region of interest" description="Disordered" evidence="1">
    <location>
        <begin position="237"/>
        <end position="269"/>
    </location>
</feature>
<proteinExistence type="predicted"/>
<dbReference type="AlphaFoldDB" id="A0AAX4HQF5"/>
<gene>
    <name evidence="2" type="ORF">SOO65_01325</name>
</gene>
<evidence type="ECO:0000313" key="3">
    <source>
        <dbReference type="Proteomes" id="UP001324634"/>
    </source>
</evidence>
<evidence type="ECO:0000313" key="2">
    <source>
        <dbReference type="EMBL" id="WPU65382.1"/>
    </source>
</evidence>
<protein>
    <submittedName>
        <fullName evidence="2">Uncharacterized protein</fullName>
    </submittedName>
</protein>
<reference evidence="2 3" key="1">
    <citation type="submission" date="2023-11" db="EMBL/GenBank/DDBJ databases">
        <title>Peredibacter starrii A3.12.</title>
        <authorList>
            <person name="Mitchell R.J."/>
        </authorList>
    </citation>
    <scope>NUCLEOTIDE SEQUENCE [LARGE SCALE GENOMIC DNA]</scope>
    <source>
        <strain evidence="2 3">A3.12</strain>
    </source>
</reference>
<evidence type="ECO:0000256" key="1">
    <source>
        <dbReference type="SAM" id="MobiDB-lite"/>
    </source>
</evidence>
<accession>A0AAX4HQF5</accession>
<name>A0AAX4HQF5_9BACT</name>
<dbReference type="EMBL" id="CP139487">
    <property type="protein sequence ID" value="WPU65382.1"/>
    <property type="molecule type" value="Genomic_DNA"/>
</dbReference>
<dbReference type="Proteomes" id="UP001324634">
    <property type="component" value="Chromosome"/>
</dbReference>
<sequence length="665" mass="73624">MSFMLNRMFAYFTLAAYLFVGTVALRFAMPVMKDVSISGDYLALFSETSFKSNDTVDVAAPEMHFADIKFPVVKKEVVVAVVKPVAKKPVVVVVQKPAELKVEKVAKNELPFYEPVKLHPVVMNQPLQTNLVALYKDLETSMVAKSAAPVSDEVSTIQSSDAEPTFFEYDEEEKVAAQKPASIPEIPTKDEVVNNVDKTQNVDNVSEEVSVDDLVAFDYSQVNADIKSQAMPMVSTVTTQKSETPVQGNKAPATSSTKAKPAPKQEEIASSEKNALLVPKTLASRLTIQAVGTDFVTTQSEVGFEVRFQDDLSEAIQDYGHGEVTIQNKLASARMNRSVTLLKRGFTPTNTDLIVEEGDAAVSVPVIEESKFNKLLAPYESRGPIGSVLIELDDSTEDVTLDVPYSAVMTLDGEMNETKESDFRYQLFVGVKAGNALLSYKDARGNVTSKIIHIHERELTFDANFFETVKNEEVKLFEEDLLGQEKTPLIISSEQVKQFATDKTAKKLNDHTYKMDFDKTLLGARRYLELGHQDEPVFVGMKENTNVEVPSENFMRYILSRFEGAKLGNRCLVQVNLSKKALKVDVAAESVGMSLVTYTQILDNDGKFYDSLGDKSRKIIVVGENQGAEEYGQDGKINLKVTYQDGTVEFLGSYCSPNTYLVEQL</sequence>
<dbReference type="RefSeq" id="WP_321395743.1">
    <property type="nucleotide sequence ID" value="NZ_CP139487.1"/>
</dbReference>
<dbReference type="KEGG" id="psti:SOO65_01325"/>
<feature type="compositionally biased region" description="Polar residues" evidence="1">
    <location>
        <begin position="237"/>
        <end position="258"/>
    </location>
</feature>
<organism evidence="2 3">
    <name type="scientific">Peredibacter starrii</name>
    <dbReference type="NCBI Taxonomy" id="28202"/>
    <lineage>
        <taxon>Bacteria</taxon>
        <taxon>Pseudomonadati</taxon>
        <taxon>Bdellovibrionota</taxon>
        <taxon>Bacteriovoracia</taxon>
        <taxon>Bacteriovoracales</taxon>
        <taxon>Bacteriovoracaceae</taxon>
        <taxon>Peredibacter</taxon>
    </lineage>
</organism>
<keyword evidence="3" id="KW-1185">Reference proteome</keyword>